<organism evidence="3 4">
    <name type="scientific">Pseudonocardia aurantiaca</name>
    <dbReference type="NCBI Taxonomy" id="75290"/>
    <lineage>
        <taxon>Bacteria</taxon>
        <taxon>Bacillati</taxon>
        <taxon>Actinomycetota</taxon>
        <taxon>Actinomycetes</taxon>
        <taxon>Pseudonocardiales</taxon>
        <taxon>Pseudonocardiaceae</taxon>
        <taxon>Pseudonocardia</taxon>
    </lineage>
</organism>
<feature type="compositionally biased region" description="Basic and acidic residues" evidence="1">
    <location>
        <begin position="159"/>
        <end position="171"/>
    </location>
</feature>
<dbReference type="Gene3D" id="3.40.190.10">
    <property type="entry name" value="Periplasmic binding protein-like II"/>
    <property type="match status" value="1"/>
</dbReference>
<proteinExistence type="predicted"/>
<feature type="region of interest" description="Disordered" evidence="1">
    <location>
        <begin position="146"/>
        <end position="171"/>
    </location>
</feature>
<keyword evidence="4" id="KW-1185">Reference proteome</keyword>
<dbReference type="Proteomes" id="UP001597145">
    <property type="component" value="Unassembled WGS sequence"/>
</dbReference>
<evidence type="ECO:0000313" key="4">
    <source>
        <dbReference type="Proteomes" id="UP001597145"/>
    </source>
</evidence>
<accession>A0ABW4FU45</accession>
<dbReference type="SUPFAM" id="SSF53850">
    <property type="entry name" value="Periplasmic binding protein-like II"/>
    <property type="match status" value="1"/>
</dbReference>
<comment type="caution">
    <text evidence="3">The sequence shown here is derived from an EMBL/GenBank/DDBJ whole genome shotgun (WGS) entry which is preliminary data.</text>
</comment>
<sequence length="171" mass="18386">MGTPILSKRDALRADLIRMHEGLTATLRIGVIPTAMPVTALLAGAFQTRNPLARVQVEMASSREILHRLAEFDLDAGVAYLDGEALTGVNGRESCPWSSPHVGDRTAGNGLRPATRSSASSHRSPSGVWQRDGVRLAATMLTYGSHPTHKQPMWSPHLDQLKSDRAGGVDT</sequence>
<reference evidence="4" key="1">
    <citation type="journal article" date="2019" name="Int. J. Syst. Evol. Microbiol.">
        <title>The Global Catalogue of Microorganisms (GCM) 10K type strain sequencing project: providing services to taxonomists for standard genome sequencing and annotation.</title>
        <authorList>
            <consortium name="The Broad Institute Genomics Platform"/>
            <consortium name="The Broad Institute Genome Sequencing Center for Infectious Disease"/>
            <person name="Wu L."/>
            <person name="Ma J."/>
        </authorList>
    </citation>
    <scope>NUCLEOTIDE SEQUENCE [LARGE SCALE GENOMIC DNA]</scope>
    <source>
        <strain evidence="4">JCM 12165</strain>
    </source>
</reference>
<evidence type="ECO:0000313" key="3">
    <source>
        <dbReference type="EMBL" id="MFD1533609.1"/>
    </source>
</evidence>
<dbReference type="InterPro" id="IPR005119">
    <property type="entry name" value="LysR_subst-bd"/>
</dbReference>
<feature type="domain" description="LysR substrate-binding" evidence="2">
    <location>
        <begin position="21"/>
        <end position="85"/>
    </location>
</feature>
<protein>
    <submittedName>
        <fullName evidence="3">LysR substrate-binding domain-containing protein</fullName>
    </submittedName>
</protein>
<evidence type="ECO:0000259" key="2">
    <source>
        <dbReference type="Pfam" id="PF03466"/>
    </source>
</evidence>
<dbReference type="RefSeq" id="WP_343985687.1">
    <property type="nucleotide sequence ID" value="NZ_BAAAJG010000026.1"/>
</dbReference>
<dbReference type="Pfam" id="PF03466">
    <property type="entry name" value="LysR_substrate"/>
    <property type="match status" value="1"/>
</dbReference>
<evidence type="ECO:0000256" key="1">
    <source>
        <dbReference type="SAM" id="MobiDB-lite"/>
    </source>
</evidence>
<name>A0ABW4FU45_9PSEU</name>
<feature type="region of interest" description="Disordered" evidence="1">
    <location>
        <begin position="95"/>
        <end position="131"/>
    </location>
</feature>
<gene>
    <name evidence="3" type="ORF">ACFSCY_29710</name>
</gene>
<dbReference type="EMBL" id="JBHUCP010000025">
    <property type="protein sequence ID" value="MFD1533609.1"/>
    <property type="molecule type" value="Genomic_DNA"/>
</dbReference>
<feature type="compositionally biased region" description="Low complexity" evidence="1">
    <location>
        <begin position="112"/>
        <end position="126"/>
    </location>
</feature>